<dbReference type="RefSeq" id="WP_061127888.1">
    <property type="nucleotide sequence ID" value="NZ_FCOF02000051.1"/>
</dbReference>
<evidence type="ECO:0000313" key="1">
    <source>
        <dbReference type="EMBL" id="SAK89861.1"/>
    </source>
</evidence>
<keyword evidence="2" id="KW-1185">Reference proteome</keyword>
<gene>
    <name evidence="1" type="ORF">AWB75_06232</name>
</gene>
<dbReference type="AlphaFoldDB" id="A0A158D5R6"/>
<comment type="caution">
    <text evidence="1">The sequence shown here is derived from an EMBL/GenBank/DDBJ whole genome shotgun (WGS) entry which is preliminary data.</text>
</comment>
<organism evidence="1 2">
    <name type="scientific">Caballeronia catudaia</name>
    <dbReference type="NCBI Taxonomy" id="1777136"/>
    <lineage>
        <taxon>Bacteria</taxon>
        <taxon>Pseudomonadati</taxon>
        <taxon>Pseudomonadota</taxon>
        <taxon>Betaproteobacteria</taxon>
        <taxon>Burkholderiales</taxon>
        <taxon>Burkholderiaceae</taxon>
        <taxon>Caballeronia</taxon>
    </lineage>
</organism>
<evidence type="ECO:0000313" key="2">
    <source>
        <dbReference type="Proteomes" id="UP000054870"/>
    </source>
</evidence>
<dbReference type="OrthoDB" id="6064752at2"/>
<accession>A0A158D5R6</accession>
<dbReference type="Proteomes" id="UP000054870">
    <property type="component" value="Unassembled WGS sequence"/>
</dbReference>
<protein>
    <submittedName>
        <fullName evidence="1">Uncharacterized protein</fullName>
    </submittedName>
</protein>
<proteinExistence type="predicted"/>
<reference evidence="1" key="1">
    <citation type="submission" date="2016-01" db="EMBL/GenBank/DDBJ databases">
        <authorList>
            <person name="Peeters C."/>
        </authorList>
    </citation>
    <scope>NUCLEOTIDE SEQUENCE [LARGE SCALE GENOMIC DNA]</scope>
    <source>
        <strain evidence="1">LMG 29318</strain>
    </source>
</reference>
<name>A0A158D5R6_9BURK</name>
<sequence>MTEAVAVEPRRLRFVRRPSPVLVEHRPLYKITQLLLVLQTSSRGGKSTLPRLHLFNWALKSNDRMRKLVDAAKAKELKMTAWGFDPALAIAIRFAVAENLIEATSTGYQLTEMGRAFITEVLKDTGAFTPERKLLTQIGKEITEGMVEKVAKGWESA</sequence>
<dbReference type="EMBL" id="FCOF02000051">
    <property type="protein sequence ID" value="SAK89861.1"/>
    <property type="molecule type" value="Genomic_DNA"/>
</dbReference>